<evidence type="ECO:0000313" key="2">
    <source>
        <dbReference type="EMBL" id="KAK0442380.1"/>
    </source>
</evidence>
<sequence>MASASQNLDFASSSEGVYIVTGLNNGLAQLVDHLESNSAIHVSRLLISDSSAHEVETEHNVEVCDDEMMYGRGRRRENEVQLGEQEEIAKEDEEHLSRVVGEEQRHERAKKDIKLKYAILRQQALLGQILKRVAPGLEALSYLEYKEPPWDGWPVRSDSVRLDIVLQQAFPKLKELTIFTRRGMAETFPPSLPFDSSKFPSVTHLHLHILSSLPSLDDFSRLFPNLMHIRLTGFSSTYQLPKELQPGYVPQGVAETLREWVLGYEPERAIIRMPIPSNLTIILQPSYPVRSSGFCATSSVEYDSIYPLMERITRLHPNVHFMWPSKVCHDAGKPLFPVERAVEMFETRREWERDDRSEKDMWWRRQTRKPSIDELDTDANVDVSSNL</sequence>
<gene>
    <name evidence="2" type="ORF">EV421DRAFT_1904157</name>
</gene>
<evidence type="ECO:0000313" key="3">
    <source>
        <dbReference type="Proteomes" id="UP001175226"/>
    </source>
</evidence>
<evidence type="ECO:0000256" key="1">
    <source>
        <dbReference type="SAM" id="MobiDB-lite"/>
    </source>
</evidence>
<organism evidence="2 3">
    <name type="scientific">Armillaria borealis</name>
    <dbReference type="NCBI Taxonomy" id="47425"/>
    <lineage>
        <taxon>Eukaryota</taxon>
        <taxon>Fungi</taxon>
        <taxon>Dikarya</taxon>
        <taxon>Basidiomycota</taxon>
        <taxon>Agaricomycotina</taxon>
        <taxon>Agaricomycetes</taxon>
        <taxon>Agaricomycetidae</taxon>
        <taxon>Agaricales</taxon>
        <taxon>Marasmiineae</taxon>
        <taxon>Physalacriaceae</taxon>
        <taxon>Armillaria</taxon>
    </lineage>
</organism>
<dbReference type="AlphaFoldDB" id="A0AA39JI45"/>
<comment type="caution">
    <text evidence="2">The sequence shown here is derived from an EMBL/GenBank/DDBJ whole genome shotgun (WGS) entry which is preliminary data.</text>
</comment>
<keyword evidence="3" id="KW-1185">Reference proteome</keyword>
<dbReference type="EMBL" id="JAUEPT010000026">
    <property type="protein sequence ID" value="KAK0442380.1"/>
    <property type="molecule type" value="Genomic_DNA"/>
</dbReference>
<name>A0AA39JI45_9AGAR</name>
<feature type="region of interest" description="Disordered" evidence="1">
    <location>
        <begin position="75"/>
        <end position="103"/>
    </location>
</feature>
<accession>A0AA39JI45</accession>
<proteinExistence type="predicted"/>
<dbReference type="Proteomes" id="UP001175226">
    <property type="component" value="Unassembled WGS sequence"/>
</dbReference>
<protein>
    <submittedName>
        <fullName evidence="2">Uncharacterized protein</fullName>
    </submittedName>
</protein>
<reference evidence="2" key="1">
    <citation type="submission" date="2023-06" db="EMBL/GenBank/DDBJ databases">
        <authorList>
            <consortium name="Lawrence Berkeley National Laboratory"/>
            <person name="Ahrendt S."/>
            <person name="Sahu N."/>
            <person name="Indic B."/>
            <person name="Wong-Bajracharya J."/>
            <person name="Merenyi Z."/>
            <person name="Ke H.-M."/>
            <person name="Monk M."/>
            <person name="Kocsube S."/>
            <person name="Drula E."/>
            <person name="Lipzen A."/>
            <person name="Balint B."/>
            <person name="Henrissat B."/>
            <person name="Andreopoulos B."/>
            <person name="Martin F.M."/>
            <person name="Harder C.B."/>
            <person name="Rigling D."/>
            <person name="Ford K.L."/>
            <person name="Foster G.D."/>
            <person name="Pangilinan J."/>
            <person name="Papanicolaou A."/>
            <person name="Barry K."/>
            <person name="LaButti K."/>
            <person name="Viragh M."/>
            <person name="Koriabine M."/>
            <person name="Yan M."/>
            <person name="Riley R."/>
            <person name="Champramary S."/>
            <person name="Plett K.L."/>
            <person name="Tsai I.J."/>
            <person name="Slot J."/>
            <person name="Sipos G."/>
            <person name="Plett J."/>
            <person name="Nagy L.G."/>
            <person name="Grigoriev I.V."/>
        </authorList>
    </citation>
    <scope>NUCLEOTIDE SEQUENCE</scope>
    <source>
        <strain evidence="2">FPL87.14</strain>
    </source>
</reference>
<feature type="compositionally biased region" description="Basic and acidic residues" evidence="1">
    <location>
        <begin position="92"/>
        <end position="103"/>
    </location>
</feature>